<protein>
    <submittedName>
        <fullName evidence="2">Uncharacterized protein</fullName>
    </submittedName>
</protein>
<dbReference type="EMBL" id="LT607410">
    <property type="protein sequence ID" value="SCE81145.1"/>
    <property type="molecule type" value="Genomic_DNA"/>
</dbReference>
<accession>A0A1C4VBN2</accession>
<sequence length="192" mass="18786">MREPGGVDARPNGMRSSALAIVKIVTVAGLLTGCSATDSGSPAPTSSTPSGGATTATDGTAAPGTATRGGTATGTPAATAPRVTLTRTGGIAGGAETVTVEPDGRWTATGRTGTARTGQLSPADLDRLRALAGSAPSGGGPARPDVRCADTYTYRLTIGANTVEWTDCPSGPQPPAAASALADLLLRASALR</sequence>
<proteinExistence type="predicted"/>
<evidence type="ECO:0000313" key="3">
    <source>
        <dbReference type="Proteomes" id="UP000198228"/>
    </source>
</evidence>
<evidence type="ECO:0000256" key="1">
    <source>
        <dbReference type="SAM" id="MobiDB-lite"/>
    </source>
</evidence>
<organism evidence="2 3">
    <name type="scientific">Micromonospora purpureochromogenes</name>
    <dbReference type="NCBI Taxonomy" id="47872"/>
    <lineage>
        <taxon>Bacteria</taxon>
        <taxon>Bacillati</taxon>
        <taxon>Actinomycetota</taxon>
        <taxon>Actinomycetes</taxon>
        <taxon>Micromonosporales</taxon>
        <taxon>Micromonosporaceae</taxon>
        <taxon>Micromonospora</taxon>
    </lineage>
</organism>
<reference evidence="2 3" key="1">
    <citation type="submission" date="2016-06" db="EMBL/GenBank/DDBJ databases">
        <authorList>
            <person name="Kjaerup R.B."/>
            <person name="Dalgaard T.S."/>
            <person name="Juul-Madsen H.R."/>
        </authorList>
    </citation>
    <scope>NUCLEOTIDE SEQUENCE [LARGE SCALE GENOMIC DNA]</scope>
    <source>
        <strain evidence="2 3">DSM 43821</strain>
    </source>
</reference>
<dbReference type="Proteomes" id="UP000198228">
    <property type="component" value="Chromosome I"/>
</dbReference>
<name>A0A1C4VBN2_9ACTN</name>
<evidence type="ECO:0000313" key="2">
    <source>
        <dbReference type="EMBL" id="SCE81145.1"/>
    </source>
</evidence>
<dbReference type="AlphaFoldDB" id="A0A1C4VBN2"/>
<feature type="region of interest" description="Disordered" evidence="1">
    <location>
        <begin position="36"/>
        <end position="80"/>
    </location>
</feature>
<dbReference type="PROSITE" id="PS51257">
    <property type="entry name" value="PROKAR_LIPOPROTEIN"/>
    <property type="match status" value="1"/>
</dbReference>
<gene>
    <name evidence="2" type="ORF">GA0074696_1004</name>
</gene>